<gene>
    <name evidence="6" type="ORF">FPE_LOCUS8021</name>
</gene>
<dbReference type="GO" id="GO:0003735">
    <property type="term" value="F:structural constituent of ribosome"/>
    <property type="evidence" value="ECO:0007669"/>
    <property type="project" value="TreeGrafter"/>
</dbReference>
<feature type="domain" description="Large ribosomal subunit protein uL15/eL18" evidence="5">
    <location>
        <begin position="60"/>
        <end position="103"/>
    </location>
</feature>
<dbReference type="AlphaFoldDB" id="A0AAD1YZY4"/>
<protein>
    <recommendedName>
        <fullName evidence="5">Large ribosomal subunit protein uL15/eL18 domain-containing protein</fullName>
    </recommendedName>
</protein>
<evidence type="ECO:0000256" key="2">
    <source>
        <dbReference type="ARBA" id="ARBA00022980"/>
    </source>
</evidence>
<dbReference type="InterPro" id="IPR036227">
    <property type="entry name" value="Ribosomal_uL15/eL18_sf"/>
</dbReference>
<evidence type="ECO:0000256" key="4">
    <source>
        <dbReference type="SAM" id="MobiDB-lite"/>
    </source>
</evidence>
<evidence type="ECO:0000256" key="3">
    <source>
        <dbReference type="ARBA" id="ARBA00023274"/>
    </source>
</evidence>
<evidence type="ECO:0000313" key="6">
    <source>
        <dbReference type="EMBL" id="CAI9760591.1"/>
    </source>
</evidence>
<dbReference type="GO" id="GO:0022625">
    <property type="term" value="C:cytosolic large ribosomal subunit"/>
    <property type="evidence" value="ECO:0007669"/>
    <property type="project" value="TreeGrafter"/>
</dbReference>
<keyword evidence="2" id="KW-0689">Ribosomal protein</keyword>
<keyword evidence="3" id="KW-0687">Ribonucleoprotein</keyword>
<evidence type="ECO:0000259" key="5">
    <source>
        <dbReference type="Pfam" id="PF00828"/>
    </source>
</evidence>
<dbReference type="EMBL" id="OU503040">
    <property type="protein sequence ID" value="CAI9760591.1"/>
    <property type="molecule type" value="Genomic_DNA"/>
</dbReference>
<sequence length="110" mass="12268">MTTSLKKRRKKHGHVSADHGRIGKHRKHPEGRGNAGGMRHHCILFDKYHPGYFAKAQVEKSKESAPVIDVTEFGYFKVLGKGVLPPSQLVVVKAKLVSKIAEGKNMEQKL</sequence>
<evidence type="ECO:0000256" key="1">
    <source>
        <dbReference type="ARBA" id="ARBA00007320"/>
    </source>
</evidence>
<comment type="similarity">
    <text evidence="1">Belongs to the universal ribosomal protein uL15 family.</text>
</comment>
<dbReference type="InterPro" id="IPR021131">
    <property type="entry name" value="Ribosomal_uL15/eL18"/>
</dbReference>
<organism evidence="6 7">
    <name type="scientific">Fraxinus pennsylvanica</name>
    <dbReference type="NCBI Taxonomy" id="56036"/>
    <lineage>
        <taxon>Eukaryota</taxon>
        <taxon>Viridiplantae</taxon>
        <taxon>Streptophyta</taxon>
        <taxon>Embryophyta</taxon>
        <taxon>Tracheophyta</taxon>
        <taxon>Spermatophyta</taxon>
        <taxon>Magnoliopsida</taxon>
        <taxon>eudicotyledons</taxon>
        <taxon>Gunneridae</taxon>
        <taxon>Pentapetalae</taxon>
        <taxon>asterids</taxon>
        <taxon>lamiids</taxon>
        <taxon>Lamiales</taxon>
        <taxon>Oleaceae</taxon>
        <taxon>Oleeae</taxon>
        <taxon>Fraxinus</taxon>
    </lineage>
</organism>
<dbReference type="PANTHER" id="PTHR11721:SF3">
    <property type="entry name" value="LARGE RIBOSOMAL SUBUNIT PROTEIN UL15"/>
    <property type="match status" value="1"/>
</dbReference>
<evidence type="ECO:0000313" key="7">
    <source>
        <dbReference type="Proteomes" id="UP000834106"/>
    </source>
</evidence>
<reference evidence="6" key="1">
    <citation type="submission" date="2023-05" db="EMBL/GenBank/DDBJ databases">
        <authorList>
            <person name="Huff M."/>
        </authorList>
    </citation>
    <scope>NUCLEOTIDE SEQUENCE</scope>
</reference>
<accession>A0AAD1YZY4</accession>
<dbReference type="Pfam" id="PF00828">
    <property type="entry name" value="Ribosomal_L27A"/>
    <property type="match status" value="1"/>
</dbReference>
<proteinExistence type="inferred from homology"/>
<dbReference type="Gene3D" id="3.100.10.10">
    <property type="match status" value="1"/>
</dbReference>
<dbReference type="SUPFAM" id="SSF52080">
    <property type="entry name" value="Ribosomal proteins L15p and L18e"/>
    <property type="match status" value="1"/>
</dbReference>
<name>A0AAD1YZY4_9LAMI</name>
<feature type="compositionally biased region" description="Basic residues" evidence="4">
    <location>
        <begin position="1"/>
        <end position="14"/>
    </location>
</feature>
<dbReference type="PANTHER" id="PTHR11721">
    <property type="entry name" value="60S RIBOSOMAL PROTEIN L27A"/>
    <property type="match status" value="1"/>
</dbReference>
<feature type="region of interest" description="Disordered" evidence="4">
    <location>
        <begin position="1"/>
        <end position="37"/>
    </location>
</feature>
<dbReference type="Proteomes" id="UP000834106">
    <property type="component" value="Chromosome 5"/>
</dbReference>
<keyword evidence="7" id="KW-1185">Reference proteome</keyword>
<dbReference type="GO" id="GO:0003729">
    <property type="term" value="F:mRNA binding"/>
    <property type="evidence" value="ECO:0007669"/>
    <property type="project" value="UniProtKB-ARBA"/>
</dbReference>